<gene>
    <name evidence="8" type="ORF">C1880_04800</name>
</gene>
<dbReference type="InterPro" id="IPR018076">
    <property type="entry name" value="T2SS_GspF_dom"/>
</dbReference>
<keyword evidence="3 6" id="KW-0812">Transmembrane</keyword>
<evidence type="ECO:0000256" key="6">
    <source>
        <dbReference type="SAM" id="Phobius"/>
    </source>
</evidence>
<sequence>MEASGVFGAAAAIAAFAGGALCAQAVLRRTRRRRAGEGGIGQHLARNGVRCADGVARRLLSVPKVAALAGDAQAALQGRGVVCTPRSLCSLAVAAAAALAVCVGLVSASPFAGVAVAVLACAVAVARIHGWRERQEEALREAVPDALHAMGSCFQAGFSLLQTFQQLAGEIKGPLGKRFAACAHLLETGHGSSEALGALRAGGKRSELAFVAVALDVQHQAGGSMRPVLEAARETVEGELALRRALRVQTAQARLSTRVVTVMPFALVAVFSLVSKGFLDPFLQSPLGLGLLGLACAMEVAGVLAVRRMLNVEVS</sequence>
<evidence type="ECO:0000313" key="8">
    <source>
        <dbReference type="EMBL" id="RDB56198.1"/>
    </source>
</evidence>
<dbReference type="RefSeq" id="WP_114620492.1">
    <property type="nucleotide sequence ID" value="NZ_PPTP01000003.1"/>
</dbReference>
<proteinExistence type="predicted"/>
<dbReference type="Proteomes" id="UP000253792">
    <property type="component" value="Unassembled WGS sequence"/>
</dbReference>
<keyword evidence="5 6" id="KW-0472">Membrane</keyword>
<keyword evidence="9" id="KW-1185">Reference proteome</keyword>
<dbReference type="PANTHER" id="PTHR35007">
    <property type="entry name" value="INTEGRAL MEMBRANE PROTEIN-RELATED"/>
    <property type="match status" value="1"/>
</dbReference>
<dbReference type="AlphaFoldDB" id="A0A369LDW1"/>
<feature type="transmembrane region" description="Helical" evidence="6">
    <location>
        <begin position="287"/>
        <end position="306"/>
    </location>
</feature>
<organism evidence="8 9">
    <name type="scientific">Senegalimassilia anaerobia</name>
    <dbReference type="NCBI Taxonomy" id="1473216"/>
    <lineage>
        <taxon>Bacteria</taxon>
        <taxon>Bacillati</taxon>
        <taxon>Actinomycetota</taxon>
        <taxon>Coriobacteriia</taxon>
        <taxon>Coriobacteriales</taxon>
        <taxon>Coriobacteriaceae</taxon>
        <taxon>Senegalimassilia</taxon>
    </lineage>
</organism>
<keyword evidence="2" id="KW-1003">Cell membrane</keyword>
<evidence type="ECO:0000313" key="9">
    <source>
        <dbReference type="Proteomes" id="UP000253792"/>
    </source>
</evidence>
<feature type="transmembrane region" description="Helical" evidence="6">
    <location>
        <begin position="255"/>
        <end position="275"/>
    </location>
</feature>
<feature type="domain" description="Type II secretion system protein GspF" evidence="7">
    <location>
        <begin position="147"/>
        <end position="271"/>
    </location>
</feature>
<reference evidence="8 9" key="1">
    <citation type="journal article" date="2018" name="Elife">
        <title>Discovery and characterization of a prevalent human gut bacterial enzyme sufficient for the inactivation of a family of plant toxins.</title>
        <authorList>
            <person name="Koppel N."/>
            <person name="Bisanz J.E."/>
            <person name="Pandelia M.E."/>
            <person name="Turnbaugh P.J."/>
            <person name="Balskus E.P."/>
        </authorList>
    </citation>
    <scope>NUCLEOTIDE SEQUENCE [LARGE SCALE GENOMIC DNA]</scope>
    <source>
        <strain evidence="9">anaerobia AP69FAA</strain>
    </source>
</reference>
<name>A0A369LDW1_9ACTN</name>
<evidence type="ECO:0000256" key="4">
    <source>
        <dbReference type="ARBA" id="ARBA00022989"/>
    </source>
</evidence>
<feature type="transmembrane region" description="Helical" evidence="6">
    <location>
        <begin position="6"/>
        <end position="27"/>
    </location>
</feature>
<evidence type="ECO:0000256" key="3">
    <source>
        <dbReference type="ARBA" id="ARBA00022692"/>
    </source>
</evidence>
<evidence type="ECO:0000259" key="7">
    <source>
        <dbReference type="Pfam" id="PF00482"/>
    </source>
</evidence>
<evidence type="ECO:0000256" key="5">
    <source>
        <dbReference type="ARBA" id="ARBA00023136"/>
    </source>
</evidence>
<accession>A0A369LDW1</accession>
<feature type="transmembrane region" description="Helical" evidence="6">
    <location>
        <begin position="112"/>
        <end position="130"/>
    </location>
</feature>
<dbReference type="Gene3D" id="1.20.81.30">
    <property type="entry name" value="Type II secretion system (T2SS), domain F"/>
    <property type="match status" value="1"/>
</dbReference>
<dbReference type="PANTHER" id="PTHR35007:SF1">
    <property type="entry name" value="PILUS ASSEMBLY PROTEIN"/>
    <property type="match status" value="1"/>
</dbReference>
<dbReference type="InterPro" id="IPR042094">
    <property type="entry name" value="T2SS_GspF_sf"/>
</dbReference>
<feature type="transmembrane region" description="Helical" evidence="6">
    <location>
        <begin position="88"/>
        <end position="106"/>
    </location>
</feature>
<evidence type="ECO:0000256" key="2">
    <source>
        <dbReference type="ARBA" id="ARBA00022475"/>
    </source>
</evidence>
<evidence type="ECO:0000256" key="1">
    <source>
        <dbReference type="ARBA" id="ARBA00004651"/>
    </source>
</evidence>
<dbReference type="Pfam" id="PF00482">
    <property type="entry name" value="T2SSF"/>
    <property type="match status" value="1"/>
</dbReference>
<comment type="caution">
    <text evidence="8">The sequence shown here is derived from an EMBL/GenBank/DDBJ whole genome shotgun (WGS) entry which is preliminary data.</text>
</comment>
<comment type="subcellular location">
    <subcellularLocation>
        <location evidence="1">Cell membrane</location>
        <topology evidence="1">Multi-pass membrane protein</topology>
    </subcellularLocation>
</comment>
<dbReference type="OrthoDB" id="3173358at2"/>
<protein>
    <submittedName>
        <fullName evidence="8">Type II secretion system protein</fullName>
    </submittedName>
</protein>
<keyword evidence="4 6" id="KW-1133">Transmembrane helix</keyword>
<dbReference type="EMBL" id="PPTP01000003">
    <property type="protein sequence ID" value="RDB56198.1"/>
    <property type="molecule type" value="Genomic_DNA"/>
</dbReference>
<dbReference type="STRING" id="1034345.GCA_000236865_00510"/>
<dbReference type="GO" id="GO:0005886">
    <property type="term" value="C:plasma membrane"/>
    <property type="evidence" value="ECO:0007669"/>
    <property type="project" value="UniProtKB-SubCell"/>
</dbReference>